<dbReference type="Proteomes" id="UP000095042">
    <property type="component" value="Unassembled WGS sequence"/>
</dbReference>
<evidence type="ECO:0000313" key="2">
    <source>
        <dbReference type="EMBL" id="ODS03730.1"/>
    </source>
</evidence>
<accession>A0A1E3WDC2</accession>
<gene>
    <name evidence="2" type="ORF">AUC71_00600</name>
</gene>
<reference evidence="2 3" key="1">
    <citation type="journal article" date="2016" name="Environ. Microbiol.">
        <title>New Methyloceanibacter diversity from North Sea sediments includes methanotroph containing solely the soluble methane monooxygenase.</title>
        <authorList>
            <person name="Vekeman B."/>
            <person name="Kerckhof F.M."/>
            <person name="Cremers G."/>
            <person name="de Vos P."/>
            <person name="Vandamme P."/>
            <person name="Boon N."/>
            <person name="Op den Camp H.J."/>
            <person name="Heylen K."/>
        </authorList>
    </citation>
    <scope>NUCLEOTIDE SEQUENCE [LARGE SCALE GENOMIC DNA]</scope>
    <source>
        <strain evidence="2 3">R-67177</strain>
    </source>
</reference>
<proteinExistence type="predicted"/>
<comment type="caution">
    <text evidence="2">The sequence shown here is derived from an EMBL/GenBank/DDBJ whole genome shotgun (WGS) entry which is preliminary data.</text>
</comment>
<protein>
    <submittedName>
        <fullName evidence="2">Uncharacterized protein</fullName>
    </submittedName>
</protein>
<feature type="region of interest" description="Disordered" evidence="1">
    <location>
        <begin position="1"/>
        <end position="30"/>
    </location>
</feature>
<dbReference type="AlphaFoldDB" id="A0A1E3WDC2"/>
<evidence type="ECO:0000313" key="3">
    <source>
        <dbReference type="Proteomes" id="UP000095042"/>
    </source>
</evidence>
<sequence length="117" mass="12102">MVGWAAKIKDDSPPFNQACRDFRHPEGAEDGGMAALGSTVRSVLDALASHSLKAARTSSRKRPSSVTSVMPSPNLGDSAAQGDFFEKATNNSCESNSGSSGWILSLSASRANSDVAG</sequence>
<evidence type="ECO:0000256" key="1">
    <source>
        <dbReference type="SAM" id="MobiDB-lite"/>
    </source>
</evidence>
<organism evidence="2 3">
    <name type="scientific">Methyloceanibacter marginalis</name>
    <dbReference type="NCBI Taxonomy" id="1774971"/>
    <lineage>
        <taxon>Bacteria</taxon>
        <taxon>Pseudomonadati</taxon>
        <taxon>Pseudomonadota</taxon>
        <taxon>Alphaproteobacteria</taxon>
        <taxon>Hyphomicrobiales</taxon>
        <taxon>Hyphomicrobiaceae</taxon>
        <taxon>Methyloceanibacter</taxon>
    </lineage>
</organism>
<dbReference type="EMBL" id="LPWD01000057">
    <property type="protein sequence ID" value="ODS03730.1"/>
    <property type="molecule type" value="Genomic_DNA"/>
</dbReference>
<name>A0A1E3WDC2_9HYPH</name>
<keyword evidence="3" id="KW-1185">Reference proteome</keyword>
<feature type="region of interest" description="Disordered" evidence="1">
    <location>
        <begin position="53"/>
        <end position="82"/>
    </location>
</feature>